<evidence type="ECO:0008006" key="3">
    <source>
        <dbReference type="Google" id="ProtNLM"/>
    </source>
</evidence>
<dbReference type="RefSeq" id="WP_211100814.1">
    <property type="nucleotide sequence ID" value="NZ_CABIYT010000009.1"/>
</dbReference>
<dbReference type="AlphaFoldDB" id="A0AAW8AXF5"/>
<name>A0AAW8AXF5_ACILW</name>
<accession>A0AAW8AXF5</accession>
<organism evidence="1 2">
    <name type="scientific">Acinetobacter lwoffii</name>
    <dbReference type="NCBI Taxonomy" id="28090"/>
    <lineage>
        <taxon>Bacteria</taxon>
        <taxon>Pseudomonadati</taxon>
        <taxon>Pseudomonadota</taxon>
        <taxon>Gammaproteobacteria</taxon>
        <taxon>Moraxellales</taxon>
        <taxon>Moraxellaceae</taxon>
        <taxon>Acinetobacter</taxon>
    </lineage>
</organism>
<evidence type="ECO:0000313" key="1">
    <source>
        <dbReference type="EMBL" id="MDP1449394.1"/>
    </source>
</evidence>
<sequence length="68" mass="7859">MAIQLATANDLEWINAQYQKIDFVPSSLDNEIIAIVTYNDELAGLFTSMMMKSKLGEFIYWMSLEDYL</sequence>
<dbReference type="Proteomes" id="UP001242129">
    <property type="component" value="Unassembled WGS sequence"/>
</dbReference>
<reference evidence="1" key="1">
    <citation type="submission" date="2023-07" db="EMBL/GenBank/DDBJ databases">
        <title>Dynamics of blaOXA-23 gene transmission in Acinetobacter spp. from contaminated veterinary surfaces.</title>
        <authorList>
            <person name="Moreira Da Silva J."/>
            <person name="Menezes J."/>
            <person name="Fernandes L."/>
            <person name="Marques C."/>
            <person name="Amaral A."/>
            <person name="Timofte D."/>
            <person name="Pomba C."/>
        </authorList>
    </citation>
    <scope>NUCLEOTIDE SEQUENCE</scope>
    <source>
        <strain evidence="1">CMVB11Z4A1</strain>
    </source>
</reference>
<dbReference type="EMBL" id="JAUUUS010000349">
    <property type="protein sequence ID" value="MDP1449394.1"/>
    <property type="molecule type" value="Genomic_DNA"/>
</dbReference>
<comment type="caution">
    <text evidence="1">The sequence shown here is derived from an EMBL/GenBank/DDBJ whole genome shotgun (WGS) entry which is preliminary data.</text>
</comment>
<gene>
    <name evidence="1" type="ORF">Q8G51_16835</name>
</gene>
<proteinExistence type="predicted"/>
<protein>
    <recommendedName>
        <fullName evidence="3">GNAT family N-acetyltransferase</fullName>
    </recommendedName>
</protein>
<evidence type="ECO:0000313" key="2">
    <source>
        <dbReference type="Proteomes" id="UP001242129"/>
    </source>
</evidence>